<feature type="transmembrane region" description="Helical" evidence="5">
    <location>
        <begin position="324"/>
        <end position="342"/>
    </location>
</feature>
<dbReference type="PANTHER" id="PTHR33507">
    <property type="entry name" value="INNER MEMBRANE PROTEIN YBBJ"/>
    <property type="match status" value="1"/>
</dbReference>
<feature type="domain" description="NfeD-like C-terminal" evidence="7">
    <location>
        <begin position="450"/>
        <end position="501"/>
    </location>
</feature>
<evidence type="ECO:0000256" key="5">
    <source>
        <dbReference type="SAM" id="Phobius"/>
    </source>
</evidence>
<comment type="caution">
    <text evidence="10">The sequence shown here is derived from an EMBL/GenBank/DDBJ whole genome shotgun (WGS) entry which is preliminary data.</text>
</comment>
<evidence type="ECO:0000256" key="6">
    <source>
        <dbReference type="SAM" id="SignalP"/>
    </source>
</evidence>
<feature type="transmembrane region" description="Helical" evidence="5">
    <location>
        <begin position="389"/>
        <end position="410"/>
    </location>
</feature>
<comment type="subcellular location">
    <subcellularLocation>
        <location evidence="1">Membrane</location>
        <topology evidence="1">Multi-pass membrane protein</topology>
    </subcellularLocation>
</comment>
<reference evidence="10" key="1">
    <citation type="submission" date="2023-05" db="EMBL/GenBank/DDBJ databases">
        <title>Anaerotaeda fermentans gen. nov., sp. nov., a novel anaerobic planctomycete of the new family within the order Sedimentisphaerales isolated from Taman Peninsula, Russia.</title>
        <authorList>
            <person name="Khomyakova M.A."/>
            <person name="Merkel A.Y."/>
            <person name="Slobodkin A.I."/>
        </authorList>
    </citation>
    <scope>NUCLEOTIDE SEQUENCE</scope>
    <source>
        <strain evidence="10">M17dextr</strain>
    </source>
</reference>
<dbReference type="EMBL" id="JASCXX010000002">
    <property type="protein sequence ID" value="MDI6447864.1"/>
    <property type="molecule type" value="Genomic_DNA"/>
</dbReference>
<proteinExistence type="predicted"/>
<dbReference type="Pfam" id="PF25145">
    <property type="entry name" value="NfeD1b_N"/>
    <property type="match status" value="1"/>
</dbReference>
<evidence type="ECO:0000259" key="8">
    <source>
        <dbReference type="Pfam" id="PF24961"/>
    </source>
</evidence>
<keyword evidence="6" id="KW-0732">Signal</keyword>
<dbReference type="AlphaFoldDB" id="A0AAW6TWN1"/>
<dbReference type="Gene3D" id="2.40.50.140">
    <property type="entry name" value="Nucleic acid-binding proteins"/>
    <property type="match status" value="1"/>
</dbReference>
<dbReference type="Gene3D" id="3.90.226.10">
    <property type="entry name" value="2-enoyl-CoA Hydratase, Chain A, domain 1"/>
    <property type="match status" value="1"/>
</dbReference>
<organism evidence="10 11">
    <name type="scientific">Anaerobaca lacustris</name>
    <dbReference type="NCBI Taxonomy" id="3044600"/>
    <lineage>
        <taxon>Bacteria</taxon>
        <taxon>Pseudomonadati</taxon>
        <taxon>Planctomycetota</taxon>
        <taxon>Phycisphaerae</taxon>
        <taxon>Sedimentisphaerales</taxon>
        <taxon>Anaerobacaceae</taxon>
        <taxon>Anaerobaca</taxon>
    </lineage>
</organism>
<feature type="domain" description="NfeD1b N-terminal" evidence="9">
    <location>
        <begin position="37"/>
        <end position="182"/>
    </location>
</feature>
<dbReference type="SUPFAM" id="SSF52096">
    <property type="entry name" value="ClpP/crotonase"/>
    <property type="match status" value="1"/>
</dbReference>
<feature type="signal peptide" evidence="6">
    <location>
        <begin position="1"/>
        <end position="23"/>
    </location>
</feature>
<evidence type="ECO:0000313" key="10">
    <source>
        <dbReference type="EMBL" id="MDI6447864.1"/>
    </source>
</evidence>
<feature type="chain" id="PRO_5043510191" evidence="6">
    <location>
        <begin position="24"/>
        <end position="506"/>
    </location>
</feature>
<dbReference type="RefSeq" id="WP_349243275.1">
    <property type="nucleotide sequence ID" value="NZ_JASCXX010000002.1"/>
</dbReference>
<keyword evidence="11" id="KW-1185">Reference proteome</keyword>
<gene>
    <name evidence="10" type="ORF">QJ522_02315</name>
</gene>
<dbReference type="InterPro" id="IPR029045">
    <property type="entry name" value="ClpP/crotonase-like_dom_sf"/>
</dbReference>
<dbReference type="GO" id="GO:0005886">
    <property type="term" value="C:plasma membrane"/>
    <property type="evidence" value="ECO:0007669"/>
    <property type="project" value="TreeGrafter"/>
</dbReference>
<feature type="transmembrane region" description="Helical" evidence="5">
    <location>
        <begin position="349"/>
        <end position="369"/>
    </location>
</feature>
<name>A0AAW6TWN1_9BACT</name>
<feature type="transmembrane region" description="Helical" evidence="5">
    <location>
        <begin position="301"/>
        <end position="318"/>
    </location>
</feature>
<dbReference type="InterPro" id="IPR052165">
    <property type="entry name" value="Membrane_assoc_protease"/>
</dbReference>
<accession>A0AAW6TWN1</accession>
<evidence type="ECO:0000256" key="2">
    <source>
        <dbReference type="ARBA" id="ARBA00022692"/>
    </source>
</evidence>
<dbReference type="Pfam" id="PF24961">
    <property type="entry name" value="NfeD_membrane"/>
    <property type="match status" value="1"/>
</dbReference>
<feature type="domain" description="NfeD integral membrane" evidence="8">
    <location>
        <begin position="280"/>
        <end position="401"/>
    </location>
</feature>
<sequence>MRPRHLSIVAVIVCGLASIHAFAAEPNDVARPAKAAIISCKGMIDQGLFDSIERRSEMAMKAGVDYLIYEIETYGGLVDAADSIAKYFIQTIGSRATTVAYVQTEAISAGALISVSCNDVIMRENTTIGDCAPISLGGKLEGVEREKAESFIRAAFQRAAEANGYPEALLKAMVTMQVEVWRIRDLETGQWEFYERRDLPDDVDRYDVDGAEEIVGSDELLTLTASQALEYGVARAVVGGLDEALVFLEGRDGVRFVEPPMRLQTTWSEEMVRWLNSPAVMGVLIMLALLGVYLELSTPGVGLPGLVAVICFAVIIGSKYLTGLANWVEIVLFFAGIILLLVELLVLPGFGVAGILGILFILGGLFGMLVKNAPGELPWPEGPQDWATLTNGVLGIVYGFVGFLVLASVLSRYLPKLRFMSGLILSPTSAVANGAGLVDPPDGVQRGIRVGDVGRAISSLRPAGKARFGDDVVDVVATAEFLDRGAAVEIIEIHGNRVVVKDRDNA</sequence>
<evidence type="ECO:0000259" key="9">
    <source>
        <dbReference type="Pfam" id="PF25145"/>
    </source>
</evidence>
<dbReference type="InterPro" id="IPR056739">
    <property type="entry name" value="NfeD_membrane"/>
</dbReference>
<dbReference type="CDD" id="cd07021">
    <property type="entry name" value="Clp_protease_NfeD_like"/>
    <property type="match status" value="1"/>
</dbReference>
<dbReference type="Proteomes" id="UP001431776">
    <property type="component" value="Unassembled WGS sequence"/>
</dbReference>
<keyword evidence="2 5" id="KW-0812">Transmembrane</keyword>
<evidence type="ECO:0000313" key="11">
    <source>
        <dbReference type="Proteomes" id="UP001431776"/>
    </source>
</evidence>
<evidence type="ECO:0000256" key="1">
    <source>
        <dbReference type="ARBA" id="ARBA00004141"/>
    </source>
</evidence>
<dbReference type="InterPro" id="IPR056738">
    <property type="entry name" value="NfeD1b_N"/>
</dbReference>
<evidence type="ECO:0000256" key="3">
    <source>
        <dbReference type="ARBA" id="ARBA00022989"/>
    </source>
</evidence>
<protein>
    <submittedName>
        <fullName evidence="10">NfeD family protein</fullName>
    </submittedName>
</protein>
<dbReference type="InterPro" id="IPR002810">
    <property type="entry name" value="NfeD-like_C"/>
</dbReference>
<dbReference type="Pfam" id="PF01957">
    <property type="entry name" value="NfeD"/>
    <property type="match status" value="1"/>
</dbReference>
<dbReference type="InterPro" id="IPR012340">
    <property type="entry name" value="NA-bd_OB-fold"/>
</dbReference>
<dbReference type="PANTHER" id="PTHR33507:SF3">
    <property type="entry name" value="INNER MEMBRANE PROTEIN YBBJ"/>
    <property type="match status" value="1"/>
</dbReference>
<keyword evidence="3 5" id="KW-1133">Transmembrane helix</keyword>
<feature type="transmembrane region" description="Helical" evidence="5">
    <location>
        <begin position="274"/>
        <end position="294"/>
    </location>
</feature>
<evidence type="ECO:0000256" key="4">
    <source>
        <dbReference type="ARBA" id="ARBA00023136"/>
    </source>
</evidence>
<keyword evidence="4 5" id="KW-0472">Membrane</keyword>
<evidence type="ECO:0000259" key="7">
    <source>
        <dbReference type="Pfam" id="PF01957"/>
    </source>
</evidence>